<accession>A0AAV5MFX4</accession>
<dbReference type="AlphaFoldDB" id="A0AAV5MFX4"/>
<evidence type="ECO:0000259" key="2">
    <source>
        <dbReference type="Pfam" id="PF14381"/>
    </source>
</evidence>
<gene>
    <name evidence="3" type="ORF">SLEP1_g55637</name>
</gene>
<sequence length="500" mass="54925">MPSLADLETNLGNYGFEVVIVNRTIDPVLEELVQIAHCIALDCPASNVSVLVQKLAEFVTGHMGGPVKDANIMFARLVIKLKLVALVSTGQLSVTVLADNIKLPCRLVKGSHYTGVEDDAVNMLKLEHERDFLVDLMAAPGTLIPADVFSAKDTALKSYNPSLSKILTIQFSDDVGGGSSSKNTEYLYSFSGPSGDSAVVTSIISNKMSPNQLDHLPSTVIGASLYKGSRGTNPTVDSARMNLNEVPYSQNSKDDSKNLFADLNPFQIKGTDKTYLQNKSTESKVDDLQRQKMNIYNYVDGLFPKINRESYEFHQSASALTSSTKSEKVHPHGFKLSGDSNLPNNDNKSRDRLSDMGQSLTSTTGQFNNAPMVQDVSTNYNEEKSNGWQDVQNNTVDMVKDQESNEVHLHDHRKAKPDKCMGKNLKMKNPESPRSPVDCITERVDQLFDDVDVGDFEIAWEDLLIGERIGLGKAYDLFSIRCPSNGLSLSSTKVVEDVAK</sequence>
<feature type="region of interest" description="Disordered" evidence="1">
    <location>
        <begin position="405"/>
        <end position="437"/>
    </location>
</feature>
<name>A0AAV5MFX4_9ROSI</name>
<protein>
    <recommendedName>
        <fullName evidence="2">EDR1/CTR1/ARMC3-like peptidase-like domain-containing protein</fullName>
    </recommendedName>
</protein>
<dbReference type="EMBL" id="BPVZ01000272">
    <property type="protein sequence ID" value="GKV48846.1"/>
    <property type="molecule type" value="Genomic_DNA"/>
</dbReference>
<organism evidence="3 4">
    <name type="scientific">Rubroshorea leprosula</name>
    <dbReference type="NCBI Taxonomy" id="152421"/>
    <lineage>
        <taxon>Eukaryota</taxon>
        <taxon>Viridiplantae</taxon>
        <taxon>Streptophyta</taxon>
        <taxon>Embryophyta</taxon>
        <taxon>Tracheophyta</taxon>
        <taxon>Spermatophyta</taxon>
        <taxon>Magnoliopsida</taxon>
        <taxon>eudicotyledons</taxon>
        <taxon>Gunneridae</taxon>
        <taxon>Pentapetalae</taxon>
        <taxon>rosids</taxon>
        <taxon>malvids</taxon>
        <taxon>Malvales</taxon>
        <taxon>Dipterocarpaceae</taxon>
        <taxon>Rubroshorea</taxon>
    </lineage>
</organism>
<dbReference type="Pfam" id="PF14381">
    <property type="entry name" value="EDR1_CTR1_ARMC3_pept"/>
    <property type="match status" value="1"/>
</dbReference>
<proteinExistence type="predicted"/>
<dbReference type="InterPro" id="IPR055164">
    <property type="entry name" value="EDR1/CTR1/ARMC3-like_pept-like"/>
</dbReference>
<dbReference type="Proteomes" id="UP001054252">
    <property type="component" value="Unassembled WGS sequence"/>
</dbReference>
<feature type="domain" description="EDR1/CTR1/ARMC3-like peptidase-like" evidence="2">
    <location>
        <begin position="1"/>
        <end position="144"/>
    </location>
</feature>
<comment type="caution">
    <text evidence="3">The sequence shown here is derived from an EMBL/GenBank/DDBJ whole genome shotgun (WGS) entry which is preliminary data.</text>
</comment>
<feature type="compositionally biased region" description="Polar residues" evidence="1">
    <location>
        <begin position="356"/>
        <end position="370"/>
    </location>
</feature>
<evidence type="ECO:0000313" key="4">
    <source>
        <dbReference type="Proteomes" id="UP001054252"/>
    </source>
</evidence>
<evidence type="ECO:0000256" key="1">
    <source>
        <dbReference type="SAM" id="MobiDB-lite"/>
    </source>
</evidence>
<feature type="region of interest" description="Disordered" evidence="1">
    <location>
        <begin position="320"/>
        <end position="370"/>
    </location>
</feature>
<keyword evidence="4" id="KW-1185">Reference proteome</keyword>
<reference evidence="3 4" key="1">
    <citation type="journal article" date="2021" name="Commun. Biol.">
        <title>The genome of Shorea leprosula (Dipterocarpaceae) highlights the ecological relevance of drought in aseasonal tropical rainforests.</title>
        <authorList>
            <person name="Ng K.K.S."/>
            <person name="Kobayashi M.J."/>
            <person name="Fawcett J.A."/>
            <person name="Hatakeyama M."/>
            <person name="Paape T."/>
            <person name="Ng C.H."/>
            <person name="Ang C.C."/>
            <person name="Tnah L.H."/>
            <person name="Lee C.T."/>
            <person name="Nishiyama T."/>
            <person name="Sese J."/>
            <person name="O'Brien M.J."/>
            <person name="Copetti D."/>
            <person name="Mohd Noor M.I."/>
            <person name="Ong R.C."/>
            <person name="Putra M."/>
            <person name="Sireger I.Z."/>
            <person name="Indrioko S."/>
            <person name="Kosugi Y."/>
            <person name="Izuno A."/>
            <person name="Isagi Y."/>
            <person name="Lee S.L."/>
            <person name="Shimizu K.K."/>
        </authorList>
    </citation>
    <scope>NUCLEOTIDE SEQUENCE [LARGE SCALE GENOMIC DNA]</scope>
    <source>
        <strain evidence="3">214</strain>
    </source>
</reference>
<evidence type="ECO:0000313" key="3">
    <source>
        <dbReference type="EMBL" id="GKV48846.1"/>
    </source>
</evidence>